<comment type="caution">
    <text evidence="2">The sequence shown here is derived from an EMBL/GenBank/DDBJ whole genome shotgun (WGS) entry which is preliminary data.</text>
</comment>
<evidence type="ECO:0000313" key="3">
    <source>
        <dbReference type="Proteomes" id="UP000548867"/>
    </source>
</evidence>
<organism evidence="2 3">
    <name type="scientific">Novosphingobium sediminicola</name>
    <dbReference type="NCBI Taxonomy" id="563162"/>
    <lineage>
        <taxon>Bacteria</taxon>
        <taxon>Pseudomonadati</taxon>
        <taxon>Pseudomonadota</taxon>
        <taxon>Alphaproteobacteria</taxon>
        <taxon>Sphingomonadales</taxon>
        <taxon>Sphingomonadaceae</taxon>
        <taxon>Novosphingobium</taxon>
    </lineage>
</organism>
<gene>
    <name evidence="2" type="ORF">GGR38_003474</name>
</gene>
<accession>A0A7W6CKV4</accession>
<keyword evidence="1" id="KW-0732">Signal</keyword>
<feature type="signal peptide" evidence="1">
    <location>
        <begin position="1"/>
        <end position="24"/>
    </location>
</feature>
<name>A0A7W6CKV4_9SPHN</name>
<protein>
    <submittedName>
        <fullName evidence="2">Uncharacterized protein</fullName>
    </submittedName>
</protein>
<evidence type="ECO:0000313" key="2">
    <source>
        <dbReference type="EMBL" id="MBB3956509.1"/>
    </source>
</evidence>
<dbReference type="Proteomes" id="UP000548867">
    <property type="component" value="Unassembled WGS sequence"/>
</dbReference>
<dbReference type="RefSeq" id="WP_168604323.1">
    <property type="nucleotide sequence ID" value="NZ_JACIDX010000014.1"/>
</dbReference>
<reference evidence="2 3" key="1">
    <citation type="submission" date="2020-08" db="EMBL/GenBank/DDBJ databases">
        <title>Genomic Encyclopedia of Type Strains, Phase IV (KMG-IV): sequencing the most valuable type-strain genomes for metagenomic binning, comparative biology and taxonomic classification.</title>
        <authorList>
            <person name="Goeker M."/>
        </authorList>
    </citation>
    <scope>NUCLEOTIDE SEQUENCE [LARGE SCALE GENOMIC DNA]</scope>
    <source>
        <strain evidence="2 3">DSM 27057</strain>
    </source>
</reference>
<evidence type="ECO:0000256" key="1">
    <source>
        <dbReference type="SAM" id="SignalP"/>
    </source>
</evidence>
<dbReference type="EMBL" id="JACIDX010000014">
    <property type="protein sequence ID" value="MBB3956509.1"/>
    <property type="molecule type" value="Genomic_DNA"/>
</dbReference>
<dbReference type="AlphaFoldDB" id="A0A7W6CKV4"/>
<proteinExistence type="predicted"/>
<feature type="chain" id="PRO_5030769299" evidence="1">
    <location>
        <begin position="25"/>
        <end position="77"/>
    </location>
</feature>
<keyword evidence="3" id="KW-1185">Reference proteome</keyword>
<sequence length="77" mass="7782">MRRISLFALIAMAPAVFNVAPAAAKGAIVAAICSGDGVTRSISVPVGPQDVPGKQTPGCCVKGCHGGERKRTGKKCC</sequence>